<dbReference type="PANTHER" id="PTHR23026">
    <property type="entry name" value="NADPH NITROREDUCTASE"/>
    <property type="match status" value="1"/>
</dbReference>
<sequence>MSTLPDLDALDALMSARHSCRGFRPDPVPRAVIEDILRCAQKVPSWCNAQPWEVTVFSGTATDKLRTALAETIASAGATPDLPFPERYSGAYKTRRQECGWALYEAVGVQKGDRVASHQQMLRNFSLFDAPHCAILSSPKELGPYGAMDCGGFVTAFTLAAQAAGVSTIAQAAVASYAPMLHAFCEIPEDRNILCALSFGYGDPDHPANQFRTSRADLAEFATWRD</sequence>
<evidence type="ECO:0000313" key="6">
    <source>
        <dbReference type="Proteomes" id="UP000043764"/>
    </source>
</evidence>
<keyword evidence="6" id="KW-1185">Reference proteome</keyword>
<dbReference type="Gene3D" id="3.40.109.10">
    <property type="entry name" value="NADH Oxidase"/>
    <property type="match status" value="1"/>
</dbReference>
<keyword evidence="2" id="KW-0288">FMN</keyword>
<dbReference type="InterPro" id="IPR000415">
    <property type="entry name" value="Nitroreductase-like"/>
</dbReference>
<keyword evidence="3 5" id="KW-0560">Oxidoreductase</keyword>
<dbReference type="SUPFAM" id="SSF55469">
    <property type="entry name" value="FMN-dependent nitroreductase-like"/>
    <property type="match status" value="1"/>
</dbReference>
<reference evidence="6" key="1">
    <citation type="submission" date="2015-05" db="EMBL/GenBank/DDBJ databases">
        <authorList>
            <person name="Rodrigo-Torres Lidia"/>
            <person name="Arahal R.David."/>
        </authorList>
    </citation>
    <scope>NUCLEOTIDE SEQUENCE [LARGE SCALE GENOMIC DNA]</scope>
    <source>
        <strain evidence="6">CECT 7321</strain>
    </source>
</reference>
<evidence type="ECO:0000256" key="2">
    <source>
        <dbReference type="ARBA" id="ARBA00022643"/>
    </source>
</evidence>
<proteinExistence type="predicted"/>
<evidence type="ECO:0000256" key="3">
    <source>
        <dbReference type="ARBA" id="ARBA00023002"/>
    </source>
</evidence>
<feature type="domain" description="Nitroreductase" evidence="4">
    <location>
        <begin position="16"/>
        <end position="201"/>
    </location>
</feature>
<dbReference type="InterPro" id="IPR029479">
    <property type="entry name" value="Nitroreductase"/>
</dbReference>
<organism evidence="5 6">
    <name type="scientific">Phaeobacter italicus</name>
    <dbReference type="NCBI Taxonomy" id="481446"/>
    <lineage>
        <taxon>Bacteria</taxon>
        <taxon>Pseudomonadati</taxon>
        <taxon>Pseudomonadota</taxon>
        <taxon>Alphaproteobacteria</taxon>
        <taxon>Rhodobacterales</taxon>
        <taxon>Roseobacteraceae</taxon>
        <taxon>Phaeobacter</taxon>
    </lineage>
</organism>
<dbReference type="EC" id="1.6.99.3" evidence="5"/>
<evidence type="ECO:0000256" key="1">
    <source>
        <dbReference type="ARBA" id="ARBA00022630"/>
    </source>
</evidence>
<gene>
    <name evidence="5" type="primary">nox</name>
    <name evidence="5" type="ORF">NIT7321_00014</name>
</gene>
<keyword evidence="1" id="KW-0285">Flavoprotein</keyword>
<protein>
    <submittedName>
        <fullName evidence="5">NADH dehydrogenase</fullName>
        <ecNumber evidence="5">1.6.99.3</ecNumber>
    </submittedName>
</protein>
<accession>A0A0H5DCF6</accession>
<dbReference type="CDD" id="cd02136">
    <property type="entry name" value="PnbA_NfnB-like"/>
    <property type="match status" value="1"/>
</dbReference>
<dbReference type="InterPro" id="IPR050627">
    <property type="entry name" value="Nitroreductase/BluB"/>
</dbReference>
<dbReference type="EMBL" id="CVRL01000001">
    <property type="protein sequence ID" value="CRL09185.1"/>
    <property type="molecule type" value="Genomic_DNA"/>
</dbReference>
<dbReference type="STRING" id="481446.NIT7645_03040"/>
<evidence type="ECO:0000259" key="4">
    <source>
        <dbReference type="Pfam" id="PF00881"/>
    </source>
</evidence>
<dbReference type="Proteomes" id="UP000043764">
    <property type="component" value="Unassembled WGS sequence"/>
</dbReference>
<evidence type="ECO:0000313" key="5">
    <source>
        <dbReference type="EMBL" id="CRL09185.1"/>
    </source>
</evidence>
<dbReference type="Pfam" id="PF00881">
    <property type="entry name" value="Nitroreductase"/>
    <property type="match status" value="1"/>
</dbReference>
<name>A0A0H5DCF6_9RHOB</name>
<dbReference type="GO" id="GO:0016491">
    <property type="term" value="F:oxidoreductase activity"/>
    <property type="evidence" value="ECO:0007669"/>
    <property type="project" value="UniProtKB-KW"/>
</dbReference>
<dbReference type="AlphaFoldDB" id="A0A0H5DCF6"/>
<dbReference type="PANTHER" id="PTHR23026:SF90">
    <property type="entry name" value="IODOTYROSINE DEIODINASE 1"/>
    <property type="match status" value="1"/>
</dbReference>